<dbReference type="Proteomes" id="UP000267821">
    <property type="component" value="Unassembled WGS sequence"/>
</dbReference>
<accession>A0A3N4LU34</accession>
<reference evidence="2 3" key="1">
    <citation type="journal article" date="2018" name="Nat. Ecol. Evol.">
        <title>Pezizomycetes genomes reveal the molecular basis of ectomycorrhizal truffle lifestyle.</title>
        <authorList>
            <person name="Murat C."/>
            <person name="Payen T."/>
            <person name="Noel B."/>
            <person name="Kuo A."/>
            <person name="Morin E."/>
            <person name="Chen J."/>
            <person name="Kohler A."/>
            <person name="Krizsan K."/>
            <person name="Balestrini R."/>
            <person name="Da Silva C."/>
            <person name="Montanini B."/>
            <person name="Hainaut M."/>
            <person name="Levati E."/>
            <person name="Barry K.W."/>
            <person name="Belfiori B."/>
            <person name="Cichocki N."/>
            <person name="Clum A."/>
            <person name="Dockter R.B."/>
            <person name="Fauchery L."/>
            <person name="Guy J."/>
            <person name="Iotti M."/>
            <person name="Le Tacon F."/>
            <person name="Lindquist E.A."/>
            <person name="Lipzen A."/>
            <person name="Malagnac F."/>
            <person name="Mello A."/>
            <person name="Molinier V."/>
            <person name="Miyauchi S."/>
            <person name="Poulain J."/>
            <person name="Riccioni C."/>
            <person name="Rubini A."/>
            <person name="Sitrit Y."/>
            <person name="Splivallo R."/>
            <person name="Traeger S."/>
            <person name="Wang M."/>
            <person name="Zifcakova L."/>
            <person name="Wipf D."/>
            <person name="Zambonelli A."/>
            <person name="Paolocci F."/>
            <person name="Nowrousian M."/>
            <person name="Ottonello S."/>
            <person name="Baldrian P."/>
            <person name="Spatafora J.W."/>
            <person name="Henrissat B."/>
            <person name="Nagy L.G."/>
            <person name="Aury J.M."/>
            <person name="Wincker P."/>
            <person name="Grigoriev I.V."/>
            <person name="Bonfante P."/>
            <person name="Martin F.M."/>
        </authorList>
    </citation>
    <scope>NUCLEOTIDE SEQUENCE [LARGE SCALE GENOMIC DNA]</scope>
    <source>
        <strain evidence="2 3">ATCC MYA-4762</strain>
    </source>
</reference>
<evidence type="ECO:0000256" key="1">
    <source>
        <dbReference type="SAM" id="MobiDB-lite"/>
    </source>
</evidence>
<gene>
    <name evidence="2" type="ORF">L211DRAFT_848066</name>
</gene>
<proteinExistence type="predicted"/>
<dbReference type="InParanoid" id="A0A3N4LU34"/>
<sequence length="211" mass="23316">MSRKAHSVVSVSLNPTESETQENMHPIGAFPYFAIDHEPVPSGSMQLSNHEHLECSELYETPIVSPTLEAPDLSHQSMIQIVDFGGPSPLVVSFQSDSALMETATSGYSNVDHGGEHLRNCSNKTMYDSSEGDDSTFDPSDFTIQENSSTLCFSSLYSLSRYFTIDPHNEPLRHEAGIAVFEGRIQEGQDMFIKRMLELSCGIDTLSNEQS</sequence>
<keyword evidence="3" id="KW-1185">Reference proteome</keyword>
<dbReference type="OrthoDB" id="10309189at2759"/>
<dbReference type="AlphaFoldDB" id="A0A3N4LU34"/>
<name>A0A3N4LU34_9PEZI</name>
<feature type="region of interest" description="Disordered" evidence="1">
    <location>
        <begin position="1"/>
        <end position="23"/>
    </location>
</feature>
<organism evidence="2 3">
    <name type="scientific">Terfezia boudieri ATCC MYA-4762</name>
    <dbReference type="NCBI Taxonomy" id="1051890"/>
    <lineage>
        <taxon>Eukaryota</taxon>
        <taxon>Fungi</taxon>
        <taxon>Dikarya</taxon>
        <taxon>Ascomycota</taxon>
        <taxon>Pezizomycotina</taxon>
        <taxon>Pezizomycetes</taxon>
        <taxon>Pezizales</taxon>
        <taxon>Pezizaceae</taxon>
        <taxon>Terfezia</taxon>
    </lineage>
</organism>
<dbReference type="EMBL" id="ML121538">
    <property type="protein sequence ID" value="RPB25188.1"/>
    <property type="molecule type" value="Genomic_DNA"/>
</dbReference>
<evidence type="ECO:0000313" key="3">
    <source>
        <dbReference type="Proteomes" id="UP000267821"/>
    </source>
</evidence>
<protein>
    <submittedName>
        <fullName evidence="2">Uncharacterized protein</fullName>
    </submittedName>
</protein>
<evidence type="ECO:0000313" key="2">
    <source>
        <dbReference type="EMBL" id="RPB25188.1"/>
    </source>
</evidence>
<feature type="compositionally biased region" description="Polar residues" evidence="1">
    <location>
        <begin position="9"/>
        <end position="23"/>
    </location>
</feature>